<evidence type="ECO:0000256" key="2">
    <source>
        <dbReference type="SAM" id="Coils"/>
    </source>
</evidence>
<dbReference type="EMBL" id="BMBA01000002">
    <property type="protein sequence ID" value="GFZ31831.1"/>
    <property type="molecule type" value="Genomic_DNA"/>
</dbReference>
<comment type="caution">
    <text evidence="6">The sequence shown here is derived from an EMBL/GenBank/DDBJ whole genome shotgun (WGS) entry which is preliminary data.</text>
</comment>
<dbReference type="InterPro" id="IPR016047">
    <property type="entry name" value="M23ase_b-sheet_dom"/>
</dbReference>
<evidence type="ECO:0000313" key="6">
    <source>
        <dbReference type="EMBL" id="GFZ31831.1"/>
    </source>
</evidence>
<accession>A0ABQ1EAM3</accession>
<dbReference type="SUPFAM" id="SSF51261">
    <property type="entry name" value="Duplicated hybrid motif"/>
    <property type="match status" value="1"/>
</dbReference>
<name>A0ABQ1EAM3_9CLOT</name>
<dbReference type="InterPro" id="IPR011055">
    <property type="entry name" value="Dup_hybrid_motif"/>
</dbReference>
<evidence type="ECO:0000259" key="5">
    <source>
        <dbReference type="Pfam" id="PF24568"/>
    </source>
</evidence>
<dbReference type="PANTHER" id="PTHR21666">
    <property type="entry name" value="PEPTIDASE-RELATED"/>
    <property type="match status" value="1"/>
</dbReference>
<keyword evidence="7" id="KW-1185">Reference proteome</keyword>
<sequence>MKKKILSLILCFFITSGFNSVQAIAASTDSLQNQIDSNKDKINDLQDQKDQVQNAKSQQNDQLKAIQDQLDKKISDLKASQAKVDTYQGKIDTLQGKINSIQSNINKVSNDIDTVQKGIEEKKQEEVEKKELLGKRLRNAYKTSMGEQLLGVVLGSNDLNDFIEKLTTITTIIQKDNELIEEVKNIQKDLSQKEKDLSTKKADMDAQKNQVLVEQNELKDTQQALLQERNANKKQYDDLSSLKNQKNSVINSLSDSEKQIAEKIGELEEDNKDAQAEIDRKIAEINNKGGNDTSNSDASKGQSFIWPASGPITDPFGWRIHPIKHTESFHTGMDIGASLGSAVRASKSGTVAVVETNNLVYGHMIIIDHGNGVQTMYGHMRSVNVSVGQKVSQGQVIASVGSEGIYSTGPHLHFEIRVNGQAVNPAGYLGAK</sequence>
<organism evidence="6 7">
    <name type="scientific">Clostridium zeae</name>
    <dbReference type="NCBI Taxonomy" id="2759022"/>
    <lineage>
        <taxon>Bacteria</taxon>
        <taxon>Bacillati</taxon>
        <taxon>Bacillota</taxon>
        <taxon>Clostridia</taxon>
        <taxon>Eubacteriales</taxon>
        <taxon>Clostridiaceae</taxon>
        <taxon>Clostridium</taxon>
    </lineage>
</organism>
<dbReference type="InterPro" id="IPR057309">
    <property type="entry name" value="PcsB_CC"/>
</dbReference>
<feature type="coiled-coil region" evidence="2">
    <location>
        <begin position="176"/>
        <end position="284"/>
    </location>
</feature>
<feature type="domain" description="Peptidoglycan hydrolase PcsB coiled-coil" evidence="5">
    <location>
        <begin position="120"/>
        <end position="193"/>
    </location>
</feature>
<feature type="domain" description="M23ase beta-sheet core" evidence="4">
    <location>
        <begin position="329"/>
        <end position="425"/>
    </location>
</feature>
<evidence type="ECO:0000259" key="4">
    <source>
        <dbReference type="Pfam" id="PF01551"/>
    </source>
</evidence>
<dbReference type="RefSeq" id="WP_206870117.1">
    <property type="nucleotide sequence ID" value="NZ_BMBA01000002.1"/>
</dbReference>
<dbReference type="Proteomes" id="UP000663802">
    <property type="component" value="Unassembled WGS sequence"/>
</dbReference>
<feature type="coiled-coil region" evidence="2">
    <location>
        <begin position="28"/>
        <end position="125"/>
    </location>
</feature>
<proteinExistence type="predicted"/>
<dbReference type="CDD" id="cd12797">
    <property type="entry name" value="M23_peptidase"/>
    <property type="match status" value="1"/>
</dbReference>
<feature type="chain" id="PRO_5047090537" evidence="3">
    <location>
        <begin position="26"/>
        <end position="432"/>
    </location>
</feature>
<gene>
    <name evidence="6" type="ORF">CSC2_23570</name>
</gene>
<evidence type="ECO:0000313" key="7">
    <source>
        <dbReference type="Proteomes" id="UP000663802"/>
    </source>
</evidence>
<feature type="signal peptide" evidence="3">
    <location>
        <begin position="1"/>
        <end position="25"/>
    </location>
</feature>
<dbReference type="Pfam" id="PF24568">
    <property type="entry name" value="CC_PcsB"/>
    <property type="match status" value="1"/>
</dbReference>
<protein>
    <submittedName>
        <fullName evidence="6">Peptidase M23</fullName>
    </submittedName>
</protein>
<evidence type="ECO:0000256" key="1">
    <source>
        <dbReference type="ARBA" id="ARBA00022729"/>
    </source>
</evidence>
<dbReference type="Gene3D" id="6.10.250.3150">
    <property type="match status" value="1"/>
</dbReference>
<dbReference type="SUPFAM" id="SSF57997">
    <property type="entry name" value="Tropomyosin"/>
    <property type="match status" value="1"/>
</dbReference>
<dbReference type="InterPro" id="IPR050570">
    <property type="entry name" value="Cell_wall_metabolism_enzyme"/>
</dbReference>
<dbReference type="Gene3D" id="2.70.70.10">
    <property type="entry name" value="Glucose Permease (Domain IIA)"/>
    <property type="match status" value="1"/>
</dbReference>
<dbReference type="Pfam" id="PF01551">
    <property type="entry name" value="Peptidase_M23"/>
    <property type="match status" value="1"/>
</dbReference>
<keyword evidence="1 3" id="KW-0732">Signal</keyword>
<evidence type="ECO:0000256" key="3">
    <source>
        <dbReference type="SAM" id="SignalP"/>
    </source>
</evidence>
<keyword evidence="2" id="KW-0175">Coiled coil</keyword>
<reference evidence="6 7" key="1">
    <citation type="journal article" date="2021" name="Int. J. Syst. Evol. Microbiol.">
        <title>Clostridium zeae sp. nov., isolated from corn silage.</title>
        <authorList>
            <person name="Kobayashi H."/>
            <person name="Tanizawa Y."/>
            <person name="Yagura M."/>
            <person name="Sakamoto M."/>
            <person name="Ohkuma M."/>
            <person name="Tohno M."/>
        </authorList>
    </citation>
    <scope>NUCLEOTIDE SEQUENCE [LARGE SCALE GENOMIC DNA]</scope>
    <source>
        <strain evidence="6 7">CSC2</strain>
    </source>
</reference>
<dbReference type="PANTHER" id="PTHR21666:SF270">
    <property type="entry name" value="MUREIN HYDROLASE ACTIVATOR ENVC"/>
    <property type="match status" value="1"/>
</dbReference>